<evidence type="ECO:0000256" key="7">
    <source>
        <dbReference type="ARBA" id="ARBA00023125"/>
    </source>
</evidence>
<comment type="function">
    <text evidence="8">CRISPR (clustered regularly interspaced short palindromic repeat), is an adaptive immune system that provides protection against mobile genetic elements (viruses, transposable elements and conjugative plasmids). CRISPR clusters contain spacers, sequences complementary to antecedent mobile elements, and target invading nucleic acids. CRISPR clusters are transcribed and processed into CRISPR RNA (crRNA). Acts as a dsDNA endonuclease. Involved in the integration of spacer DNA into the CRISPR cassette.</text>
</comment>
<dbReference type="Gene3D" id="1.20.120.920">
    <property type="entry name" value="CRISPR-associated endonuclease Cas1, C-terminal domain"/>
    <property type="match status" value="1"/>
</dbReference>
<comment type="similarity">
    <text evidence="8">Belongs to the CRISPR-associated endonuclease Cas1 family.</text>
</comment>
<evidence type="ECO:0000256" key="6">
    <source>
        <dbReference type="ARBA" id="ARBA00023118"/>
    </source>
</evidence>
<dbReference type="EC" id="3.1.-.-" evidence="8"/>
<dbReference type="GO" id="GO:0043571">
    <property type="term" value="P:maintenance of CRISPR repeat elements"/>
    <property type="evidence" value="ECO:0007669"/>
    <property type="project" value="UniProtKB-UniRule"/>
</dbReference>
<keyword evidence="2 8" id="KW-0479">Metal-binding</keyword>
<keyword evidence="12" id="KW-1185">Reference proteome</keyword>
<reference evidence="12" key="1">
    <citation type="submission" date="2016-10" db="EMBL/GenBank/DDBJ databases">
        <authorList>
            <person name="Varghese N."/>
        </authorList>
    </citation>
    <scope>NUCLEOTIDE SEQUENCE [LARGE SCALE GENOMIC DNA]</scope>
    <source>
        <strain evidence="12">DSM 20639</strain>
    </source>
</reference>
<dbReference type="PATRIC" id="fig|1657.3.peg.1051"/>
<keyword evidence="5 8" id="KW-0460">Magnesium</keyword>
<dbReference type="GO" id="GO:0016787">
    <property type="term" value="F:hydrolase activity"/>
    <property type="evidence" value="ECO:0007669"/>
    <property type="project" value="UniProtKB-KW"/>
</dbReference>
<keyword evidence="7 8" id="KW-0238">DNA-binding</keyword>
<dbReference type="Pfam" id="PF01867">
    <property type="entry name" value="Cas_Cas1"/>
    <property type="match status" value="1"/>
</dbReference>
<dbReference type="InterPro" id="IPR042206">
    <property type="entry name" value="CRISPR-assoc_Cas1_C"/>
</dbReference>
<evidence type="ECO:0000256" key="3">
    <source>
        <dbReference type="ARBA" id="ARBA00022759"/>
    </source>
</evidence>
<gene>
    <name evidence="8" type="primary">cas1</name>
    <name evidence="10" type="synonym">cas1e</name>
    <name evidence="10" type="ORF">R6G71_01600</name>
    <name evidence="11" type="ORF">SAMN05421878_10212</name>
</gene>
<proteinExistence type="inferred from homology"/>
<evidence type="ECO:0000256" key="2">
    <source>
        <dbReference type="ARBA" id="ARBA00022723"/>
    </source>
</evidence>
<name>A0A0K9ET34_9ACTO</name>
<dbReference type="NCBIfam" id="TIGR03638">
    <property type="entry name" value="cas1_ECOLI"/>
    <property type="match status" value="1"/>
</dbReference>
<dbReference type="RefSeq" id="WP_049619635.1">
    <property type="nucleotide sequence ID" value="NZ_FNAU01000002.1"/>
</dbReference>
<dbReference type="GO" id="GO:0051607">
    <property type="term" value="P:defense response to virus"/>
    <property type="evidence" value="ECO:0007669"/>
    <property type="project" value="UniProtKB-UniRule"/>
</dbReference>
<keyword evidence="4 8" id="KW-0378">Hydrolase</keyword>
<organism evidence="11 12">
    <name type="scientific">Actinobaculum suis</name>
    <dbReference type="NCBI Taxonomy" id="1657"/>
    <lineage>
        <taxon>Bacteria</taxon>
        <taxon>Bacillati</taxon>
        <taxon>Actinomycetota</taxon>
        <taxon>Actinomycetes</taxon>
        <taxon>Actinomycetales</taxon>
        <taxon>Actinomycetaceae</taxon>
        <taxon>Actinobaculum</taxon>
    </lineage>
</organism>
<dbReference type="Proteomes" id="UP000182744">
    <property type="component" value="Unassembled WGS sequence"/>
</dbReference>
<comment type="cofactor">
    <cofactor evidence="8">
        <name>Mg(2+)</name>
        <dbReference type="ChEBI" id="CHEBI:18420"/>
    </cofactor>
    <cofactor evidence="8">
        <name>Mn(2+)</name>
        <dbReference type="ChEBI" id="CHEBI:29035"/>
    </cofactor>
</comment>
<dbReference type="PANTHER" id="PTHR34353">
    <property type="entry name" value="CRISPR-ASSOCIATED ENDONUCLEASE CAS1 1"/>
    <property type="match status" value="1"/>
</dbReference>
<evidence type="ECO:0000256" key="9">
    <source>
        <dbReference type="SAM" id="MobiDB-lite"/>
    </source>
</evidence>
<dbReference type="InterPro" id="IPR019851">
    <property type="entry name" value="CRISPR-assoc_Cas1_ECOLI"/>
</dbReference>
<evidence type="ECO:0000256" key="4">
    <source>
        <dbReference type="ARBA" id="ARBA00022801"/>
    </source>
</evidence>
<dbReference type="InterPro" id="IPR042211">
    <property type="entry name" value="CRISPR-assoc_Cas1_N"/>
</dbReference>
<dbReference type="NCBIfam" id="TIGR00287">
    <property type="entry name" value="cas1"/>
    <property type="match status" value="1"/>
</dbReference>
<keyword evidence="6 8" id="KW-0051">Antiviral defense</keyword>
<dbReference type="GO" id="GO:0004520">
    <property type="term" value="F:DNA endonuclease activity"/>
    <property type="evidence" value="ECO:0007669"/>
    <property type="project" value="InterPro"/>
</dbReference>
<dbReference type="InterPro" id="IPR050646">
    <property type="entry name" value="Cas1"/>
</dbReference>
<dbReference type="EMBL" id="JAWNFU010000001">
    <property type="protein sequence ID" value="MDY5152750.1"/>
    <property type="molecule type" value="Genomic_DNA"/>
</dbReference>
<dbReference type="STRING" id="1657.ACU20_04365"/>
<feature type="binding site" evidence="8">
    <location>
        <position position="203"/>
    </location>
    <ligand>
        <name>Mn(2+)</name>
        <dbReference type="ChEBI" id="CHEBI:29035"/>
    </ligand>
</feature>
<reference evidence="11" key="2">
    <citation type="submission" date="2016-10" db="EMBL/GenBank/DDBJ databases">
        <authorList>
            <person name="de Groot N.N."/>
        </authorList>
    </citation>
    <scope>NUCLEOTIDE SEQUENCE [LARGE SCALE GENOMIC DNA]</scope>
    <source>
        <strain evidence="11">DSM 20639</strain>
    </source>
</reference>
<sequence length="357" mass="38496">MNYSEEALAFSRIPASHQVRISDRISYLYLERALIRQDRTGVIAIQTDDAKAGAPEAGEAEADDVEAGDGEADEAEADVSEMSDAEAKASVKDREKTEQLKLRIQLPVAGLGVLVLGPGTSISHAAMASCARAGCVVVFSGGSGITSYAVATPLTSSAKWAIAQAKLISSEVHVKEAARKLYCKQFGEGVIKGGTLQVMRGLEGRLMRSAYREGAKKAKIKGFKRNPEAEDPVNAGLNVANSIMYGVASTVCSAIGVNPALGVIHRGNARALLFDLADLFKARLVVPLVFSCAHEVEPVAEIRRRLRKEIHRQNVLPTMLDVLMEILEPHLPHRDDDRLLDDSGEVPGHMQYGKDEE</sequence>
<feature type="compositionally biased region" description="Acidic residues" evidence="9">
    <location>
        <begin position="58"/>
        <end position="84"/>
    </location>
</feature>
<dbReference type="Proteomes" id="UP001273799">
    <property type="component" value="Unassembled WGS sequence"/>
</dbReference>
<comment type="subunit">
    <text evidence="8">Homodimer, forms a heterotetramer with a Cas2 homodimer.</text>
</comment>
<dbReference type="EMBL" id="FNAU01000002">
    <property type="protein sequence ID" value="SDE08089.1"/>
    <property type="molecule type" value="Genomic_DNA"/>
</dbReference>
<dbReference type="GO" id="GO:0003677">
    <property type="term" value="F:DNA binding"/>
    <property type="evidence" value="ECO:0007669"/>
    <property type="project" value="UniProtKB-KW"/>
</dbReference>
<reference evidence="10" key="3">
    <citation type="submission" date="2023-10" db="EMBL/GenBank/DDBJ databases">
        <title>Whole Genome based description of the genera Actinobaculum and Actinotignum reveals a complex phylogenetic relationship within the species included in the genus Actinotignum.</title>
        <authorList>
            <person name="Jensen C.S."/>
            <person name="Dargis R."/>
            <person name="Kemp M."/>
            <person name="Christensen J.J."/>
        </authorList>
    </citation>
    <scope>NUCLEOTIDE SEQUENCE</scope>
    <source>
        <strain evidence="10">Actinobaculum_suis_CCUG19206T</strain>
    </source>
</reference>
<evidence type="ECO:0000256" key="1">
    <source>
        <dbReference type="ARBA" id="ARBA00022722"/>
    </source>
</evidence>
<dbReference type="Gene3D" id="3.100.10.20">
    <property type="entry name" value="CRISPR-associated endonuclease Cas1, N-terminal domain"/>
    <property type="match status" value="1"/>
</dbReference>
<evidence type="ECO:0000313" key="11">
    <source>
        <dbReference type="EMBL" id="SDE08089.1"/>
    </source>
</evidence>
<accession>A0A0K9ET34</accession>
<dbReference type="HAMAP" id="MF_01470">
    <property type="entry name" value="Cas1"/>
    <property type="match status" value="1"/>
</dbReference>
<keyword evidence="3 8" id="KW-0255">Endonuclease</keyword>
<keyword evidence="1 8" id="KW-0540">Nuclease</keyword>
<feature type="region of interest" description="Disordered" evidence="9">
    <location>
        <begin position="49"/>
        <end position="92"/>
    </location>
</feature>
<evidence type="ECO:0000313" key="10">
    <source>
        <dbReference type="EMBL" id="MDY5152750.1"/>
    </source>
</evidence>
<feature type="binding site" evidence="8">
    <location>
        <position position="265"/>
    </location>
    <ligand>
        <name>Mn(2+)</name>
        <dbReference type="ChEBI" id="CHEBI:29035"/>
    </ligand>
</feature>
<evidence type="ECO:0000313" key="12">
    <source>
        <dbReference type="Proteomes" id="UP000182744"/>
    </source>
</evidence>
<evidence type="ECO:0000256" key="8">
    <source>
        <dbReference type="HAMAP-Rule" id="MF_01470"/>
    </source>
</evidence>
<feature type="region of interest" description="Disordered" evidence="9">
    <location>
        <begin position="334"/>
        <end position="357"/>
    </location>
</feature>
<protein>
    <recommendedName>
        <fullName evidence="8">CRISPR-associated endonuclease Cas1</fullName>
        <ecNumber evidence="8">3.1.-.-</ecNumber>
    </recommendedName>
</protein>
<dbReference type="GO" id="GO:0046872">
    <property type="term" value="F:metal ion binding"/>
    <property type="evidence" value="ECO:0007669"/>
    <property type="project" value="UniProtKB-UniRule"/>
</dbReference>
<feature type="binding site" evidence="8">
    <location>
        <position position="278"/>
    </location>
    <ligand>
        <name>Mn(2+)</name>
        <dbReference type="ChEBI" id="CHEBI:29035"/>
    </ligand>
</feature>
<dbReference type="AlphaFoldDB" id="A0A0K9ET34"/>
<keyword evidence="8" id="KW-0464">Manganese</keyword>
<evidence type="ECO:0000256" key="5">
    <source>
        <dbReference type="ARBA" id="ARBA00022842"/>
    </source>
</evidence>
<dbReference type="PANTHER" id="PTHR34353:SF3">
    <property type="entry name" value="CRISPR-ASSOCIATED ENDONUCLEASE CAS1"/>
    <property type="match status" value="1"/>
</dbReference>
<dbReference type="InterPro" id="IPR002729">
    <property type="entry name" value="CRISPR-assoc_Cas1"/>
</dbReference>